<feature type="region of interest" description="Disordered" evidence="1">
    <location>
        <begin position="1"/>
        <end position="98"/>
    </location>
</feature>
<proteinExistence type="predicted"/>
<organism evidence="2 3">
    <name type="scientific">Chaetomium strumarium</name>
    <dbReference type="NCBI Taxonomy" id="1170767"/>
    <lineage>
        <taxon>Eukaryota</taxon>
        <taxon>Fungi</taxon>
        <taxon>Dikarya</taxon>
        <taxon>Ascomycota</taxon>
        <taxon>Pezizomycotina</taxon>
        <taxon>Sordariomycetes</taxon>
        <taxon>Sordariomycetidae</taxon>
        <taxon>Sordariales</taxon>
        <taxon>Chaetomiaceae</taxon>
        <taxon>Chaetomium</taxon>
    </lineage>
</organism>
<dbReference type="Proteomes" id="UP001273166">
    <property type="component" value="Unassembled WGS sequence"/>
</dbReference>
<sequence length="189" mass="20910">MASTSPNSSSSSKTSGNASPAKTPESPILPALQAEATQNSPLKPVLSDVMDAQNTNTKPQGGRAQVKTPEPRHSTERMNNQKDAAERSPSTPGHLAPFDWDEFEARYEEALADADRNEQELLKEFEELVKFFNVWASAASVRDTERGVKRLQTRERYVKIAEQSLSQKKKHLTEVVRAFQSALALLSQS</sequence>
<evidence type="ECO:0000313" key="3">
    <source>
        <dbReference type="Proteomes" id="UP001273166"/>
    </source>
</evidence>
<gene>
    <name evidence="2" type="ORF">B0T15DRAFT_38340</name>
</gene>
<protein>
    <submittedName>
        <fullName evidence="2">Uncharacterized protein</fullName>
    </submittedName>
</protein>
<reference evidence="2" key="2">
    <citation type="submission" date="2023-06" db="EMBL/GenBank/DDBJ databases">
        <authorList>
            <consortium name="Lawrence Berkeley National Laboratory"/>
            <person name="Mondo S.J."/>
            <person name="Hensen N."/>
            <person name="Bonometti L."/>
            <person name="Westerberg I."/>
            <person name="Brannstrom I.O."/>
            <person name="Guillou S."/>
            <person name="Cros-Aarteil S."/>
            <person name="Calhoun S."/>
            <person name="Haridas S."/>
            <person name="Kuo A."/>
            <person name="Pangilinan J."/>
            <person name="Riley R."/>
            <person name="Labutti K."/>
            <person name="Andreopoulos B."/>
            <person name="Lipzen A."/>
            <person name="Chen C."/>
            <person name="Yanf M."/>
            <person name="Daum C."/>
            <person name="Ng V."/>
            <person name="Clum A."/>
            <person name="Steindorff A."/>
            <person name="Ohm R."/>
            <person name="Martin F."/>
            <person name="Silar P."/>
            <person name="Natvig D."/>
            <person name="Lalanne C."/>
            <person name="Gautier V."/>
            <person name="Ament-Velasquez S.L."/>
            <person name="Kruys A."/>
            <person name="Hutchinson M.I."/>
            <person name="Powell A.J."/>
            <person name="Barry K."/>
            <person name="Miller A.N."/>
            <person name="Grigoriev I.V."/>
            <person name="Debuchy R."/>
            <person name="Gladieux P."/>
            <person name="Thoren M.H."/>
            <person name="Johannesson H."/>
        </authorList>
    </citation>
    <scope>NUCLEOTIDE SEQUENCE</scope>
    <source>
        <strain evidence="2">CBS 333.67</strain>
    </source>
</reference>
<dbReference type="EMBL" id="JAUDZG010000001">
    <property type="protein sequence ID" value="KAK3310441.1"/>
    <property type="molecule type" value="Genomic_DNA"/>
</dbReference>
<evidence type="ECO:0000313" key="2">
    <source>
        <dbReference type="EMBL" id="KAK3310441.1"/>
    </source>
</evidence>
<evidence type="ECO:0000256" key="1">
    <source>
        <dbReference type="SAM" id="MobiDB-lite"/>
    </source>
</evidence>
<feature type="compositionally biased region" description="Low complexity" evidence="1">
    <location>
        <begin position="1"/>
        <end position="20"/>
    </location>
</feature>
<dbReference type="RefSeq" id="XP_062726221.1">
    <property type="nucleotide sequence ID" value="XM_062864261.1"/>
</dbReference>
<keyword evidence="3" id="KW-1185">Reference proteome</keyword>
<dbReference type="GeneID" id="87883090"/>
<reference evidence="2" key="1">
    <citation type="journal article" date="2023" name="Mol. Phylogenet. Evol.">
        <title>Genome-scale phylogeny and comparative genomics of the fungal order Sordariales.</title>
        <authorList>
            <person name="Hensen N."/>
            <person name="Bonometti L."/>
            <person name="Westerberg I."/>
            <person name="Brannstrom I.O."/>
            <person name="Guillou S."/>
            <person name="Cros-Aarteil S."/>
            <person name="Calhoun S."/>
            <person name="Haridas S."/>
            <person name="Kuo A."/>
            <person name="Mondo S."/>
            <person name="Pangilinan J."/>
            <person name="Riley R."/>
            <person name="LaButti K."/>
            <person name="Andreopoulos B."/>
            <person name="Lipzen A."/>
            <person name="Chen C."/>
            <person name="Yan M."/>
            <person name="Daum C."/>
            <person name="Ng V."/>
            <person name="Clum A."/>
            <person name="Steindorff A."/>
            <person name="Ohm R.A."/>
            <person name="Martin F."/>
            <person name="Silar P."/>
            <person name="Natvig D.O."/>
            <person name="Lalanne C."/>
            <person name="Gautier V."/>
            <person name="Ament-Velasquez S.L."/>
            <person name="Kruys A."/>
            <person name="Hutchinson M.I."/>
            <person name="Powell A.J."/>
            <person name="Barry K."/>
            <person name="Miller A.N."/>
            <person name="Grigoriev I.V."/>
            <person name="Debuchy R."/>
            <person name="Gladieux P."/>
            <person name="Hiltunen Thoren M."/>
            <person name="Johannesson H."/>
        </authorList>
    </citation>
    <scope>NUCLEOTIDE SEQUENCE</scope>
    <source>
        <strain evidence="2">CBS 333.67</strain>
    </source>
</reference>
<comment type="caution">
    <text evidence="2">The sequence shown here is derived from an EMBL/GenBank/DDBJ whole genome shotgun (WGS) entry which is preliminary data.</text>
</comment>
<feature type="compositionally biased region" description="Basic and acidic residues" evidence="1">
    <location>
        <begin position="69"/>
        <end position="86"/>
    </location>
</feature>
<accession>A0AAJ0M626</accession>
<name>A0AAJ0M626_9PEZI</name>
<dbReference type="AlphaFoldDB" id="A0AAJ0M626"/>